<dbReference type="AlphaFoldDB" id="A0A1H0EQ21"/>
<gene>
    <name evidence="3" type="ORF">SAMN05192530_102155</name>
</gene>
<dbReference type="SUPFAM" id="SSF53850">
    <property type="entry name" value="Periplasmic binding protein-like II"/>
    <property type="match status" value="1"/>
</dbReference>
<protein>
    <submittedName>
        <fullName evidence="3">Putative tricarboxylic transport membrane protein</fullName>
    </submittedName>
</protein>
<evidence type="ECO:0000313" key="3">
    <source>
        <dbReference type="EMBL" id="SDN84393.1"/>
    </source>
</evidence>
<dbReference type="OrthoDB" id="9780943at2"/>
<dbReference type="InterPro" id="IPR006311">
    <property type="entry name" value="TAT_signal"/>
</dbReference>
<dbReference type="PROSITE" id="PS51318">
    <property type="entry name" value="TAT"/>
    <property type="match status" value="1"/>
</dbReference>
<dbReference type="CDD" id="cd07012">
    <property type="entry name" value="PBP2_Bug_TTT"/>
    <property type="match status" value="1"/>
</dbReference>
<dbReference type="Gene3D" id="3.40.190.150">
    <property type="entry name" value="Bordetella uptake gene, domain 1"/>
    <property type="match status" value="1"/>
</dbReference>
<evidence type="ECO:0000256" key="1">
    <source>
        <dbReference type="ARBA" id="ARBA00006987"/>
    </source>
</evidence>
<dbReference type="PIRSF" id="PIRSF017082">
    <property type="entry name" value="YflP"/>
    <property type="match status" value="1"/>
</dbReference>
<dbReference type="Gene3D" id="3.40.190.10">
    <property type="entry name" value="Periplasmic binding protein-like II"/>
    <property type="match status" value="1"/>
</dbReference>
<organism evidence="3 4">
    <name type="scientific">Aureimonas jatrophae</name>
    <dbReference type="NCBI Taxonomy" id="1166073"/>
    <lineage>
        <taxon>Bacteria</taxon>
        <taxon>Pseudomonadati</taxon>
        <taxon>Pseudomonadota</taxon>
        <taxon>Alphaproteobacteria</taxon>
        <taxon>Hyphomicrobiales</taxon>
        <taxon>Aurantimonadaceae</taxon>
        <taxon>Aureimonas</taxon>
    </lineage>
</organism>
<dbReference type="InterPro" id="IPR042100">
    <property type="entry name" value="Bug_dom1"/>
</dbReference>
<sequence length="328" mass="33506">MPFTIHRRRFGRLAAAALVLSLGSAPAALAQAPASLTLVAPAAPGGGWDQTARAMQAALEGADVVPSVQVVNVTGAGGTIGLARFVAESSASPDTILVSGLIMVGGVLTNKSAVTLDQVTPLARLTGEWEMIAVPAASPIQSIGQLVEQLKADPGAVSWGGGSAGGTDHMLVGLVAQAAGVDPTSVNYIAHSGGGESLASIMGGFVTAGINGVAEFAPQIESGALRPLAVSSDERLPAYPDVPTLKESGLDVSLLNWRGLMVGANVPEAERTALAQAVDAMAKSPAWQDELTKRGWVDMYQPQAEFAPFLDAEQQKVAETLRAIGLTQ</sequence>
<dbReference type="EMBL" id="FNIT01000002">
    <property type="protein sequence ID" value="SDN84393.1"/>
    <property type="molecule type" value="Genomic_DNA"/>
</dbReference>
<dbReference type="STRING" id="1166073.SAMN05192530_102155"/>
<reference evidence="3 4" key="1">
    <citation type="submission" date="2016-10" db="EMBL/GenBank/DDBJ databases">
        <authorList>
            <person name="de Groot N.N."/>
        </authorList>
    </citation>
    <scope>NUCLEOTIDE SEQUENCE [LARGE SCALE GENOMIC DNA]</scope>
    <source>
        <strain evidence="4">L7-484,KACC 16230,DSM 25025</strain>
    </source>
</reference>
<name>A0A1H0EQ21_9HYPH</name>
<dbReference type="Proteomes" id="UP000198793">
    <property type="component" value="Unassembled WGS sequence"/>
</dbReference>
<comment type="similarity">
    <text evidence="1">Belongs to the UPF0065 (bug) family.</text>
</comment>
<evidence type="ECO:0000256" key="2">
    <source>
        <dbReference type="SAM" id="SignalP"/>
    </source>
</evidence>
<feature type="chain" id="PRO_5011690310" evidence="2">
    <location>
        <begin position="31"/>
        <end position="328"/>
    </location>
</feature>
<dbReference type="InterPro" id="IPR005064">
    <property type="entry name" value="BUG"/>
</dbReference>
<keyword evidence="4" id="KW-1185">Reference proteome</keyword>
<dbReference type="PANTHER" id="PTHR42928">
    <property type="entry name" value="TRICARBOXYLATE-BINDING PROTEIN"/>
    <property type="match status" value="1"/>
</dbReference>
<evidence type="ECO:0000313" key="4">
    <source>
        <dbReference type="Proteomes" id="UP000198793"/>
    </source>
</evidence>
<keyword evidence="2" id="KW-0732">Signal</keyword>
<feature type="signal peptide" evidence="2">
    <location>
        <begin position="1"/>
        <end position="30"/>
    </location>
</feature>
<dbReference type="PANTHER" id="PTHR42928:SF3">
    <property type="entry name" value="UPF0065 PROTEIN YFLP"/>
    <property type="match status" value="1"/>
</dbReference>
<accession>A0A1H0EQ21</accession>
<dbReference type="Pfam" id="PF03401">
    <property type="entry name" value="TctC"/>
    <property type="match status" value="1"/>
</dbReference>
<dbReference type="RefSeq" id="WP_090670060.1">
    <property type="nucleotide sequence ID" value="NZ_FNIT01000002.1"/>
</dbReference>
<proteinExistence type="inferred from homology"/>